<sequence length="87" mass="9732">MADVFEIIVEPNIRRRRGRAPLSEKKRAAALFRVWHAVREMIDEAQSLGDGELVHFLAVSQLLVEERVTMLTSGVPAFATTDTSLPN</sequence>
<name>A0ABS6IMK4_9HYPH</name>
<organism evidence="1 2">
    <name type="scientific">Reyranella humidisoli</name>
    <dbReference type="NCBI Taxonomy" id="2849149"/>
    <lineage>
        <taxon>Bacteria</taxon>
        <taxon>Pseudomonadati</taxon>
        <taxon>Pseudomonadota</taxon>
        <taxon>Alphaproteobacteria</taxon>
        <taxon>Hyphomicrobiales</taxon>
        <taxon>Reyranellaceae</taxon>
        <taxon>Reyranella</taxon>
    </lineage>
</organism>
<protein>
    <submittedName>
        <fullName evidence="1">Uncharacterized protein</fullName>
    </submittedName>
</protein>
<gene>
    <name evidence="1" type="ORF">KQ910_18810</name>
</gene>
<reference evidence="1 2" key="1">
    <citation type="submission" date="2021-06" db="EMBL/GenBank/DDBJ databases">
        <authorList>
            <person name="Lee D.H."/>
        </authorList>
    </citation>
    <scope>NUCLEOTIDE SEQUENCE [LARGE SCALE GENOMIC DNA]</scope>
    <source>
        <strain evidence="1 2">MMS21-HV4-11</strain>
    </source>
</reference>
<keyword evidence="2" id="KW-1185">Reference proteome</keyword>
<evidence type="ECO:0000313" key="2">
    <source>
        <dbReference type="Proteomes" id="UP000727907"/>
    </source>
</evidence>
<evidence type="ECO:0000313" key="1">
    <source>
        <dbReference type="EMBL" id="MBU8875831.1"/>
    </source>
</evidence>
<comment type="caution">
    <text evidence="1">The sequence shown here is derived from an EMBL/GenBank/DDBJ whole genome shotgun (WGS) entry which is preliminary data.</text>
</comment>
<accession>A0ABS6IMK4</accession>
<dbReference type="RefSeq" id="WP_216964180.1">
    <property type="nucleotide sequence ID" value="NZ_JAHOPB010000002.1"/>
</dbReference>
<proteinExistence type="predicted"/>
<dbReference type="Proteomes" id="UP000727907">
    <property type="component" value="Unassembled WGS sequence"/>
</dbReference>
<dbReference type="EMBL" id="JAHOPB010000002">
    <property type="protein sequence ID" value="MBU8875831.1"/>
    <property type="molecule type" value="Genomic_DNA"/>
</dbReference>